<organism evidence="1 2">
    <name type="scientific">Pleurotus cornucopiae</name>
    <name type="common">Cornucopia mushroom</name>
    <dbReference type="NCBI Taxonomy" id="5321"/>
    <lineage>
        <taxon>Eukaryota</taxon>
        <taxon>Fungi</taxon>
        <taxon>Dikarya</taxon>
        <taxon>Basidiomycota</taxon>
        <taxon>Agaricomycotina</taxon>
        <taxon>Agaricomycetes</taxon>
        <taxon>Agaricomycetidae</taxon>
        <taxon>Agaricales</taxon>
        <taxon>Pleurotineae</taxon>
        <taxon>Pleurotaceae</taxon>
        <taxon>Pleurotus</taxon>
    </lineage>
</organism>
<evidence type="ECO:0000313" key="1">
    <source>
        <dbReference type="EMBL" id="KAG9222117.1"/>
    </source>
</evidence>
<protein>
    <submittedName>
        <fullName evidence="1">Uncharacterized protein</fullName>
    </submittedName>
</protein>
<evidence type="ECO:0000313" key="2">
    <source>
        <dbReference type="Proteomes" id="UP000824881"/>
    </source>
</evidence>
<dbReference type="EMBL" id="WQMT02000005">
    <property type="protein sequence ID" value="KAG9222117.1"/>
    <property type="molecule type" value="Genomic_DNA"/>
</dbReference>
<dbReference type="Proteomes" id="UP000824881">
    <property type="component" value="Unassembled WGS sequence"/>
</dbReference>
<accession>A0ACB7IV30</accession>
<reference evidence="1 2" key="1">
    <citation type="journal article" date="2021" name="Appl. Environ. Microbiol.">
        <title>Genetic linkage and physical mapping for an oyster mushroom Pleurotus cornucopiae and QTL analysis for the trait cap color.</title>
        <authorList>
            <person name="Zhang Y."/>
            <person name="Gao W."/>
            <person name="Sonnenberg A."/>
            <person name="Chen Q."/>
            <person name="Zhang J."/>
            <person name="Huang C."/>
        </authorList>
    </citation>
    <scope>NUCLEOTIDE SEQUENCE [LARGE SCALE GENOMIC DNA]</scope>
    <source>
        <strain evidence="1">CCMSSC00406</strain>
    </source>
</reference>
<sequence>MDLLVQDNLHSYGTLVLPAELNDPPSARDVVTASRLAQTALQRNLEGHPVGTANHVNDEAFMACAQYKHAVIARSMAHNAVPAWFVHWNNAVFNPIANNIQNIHIGLTNLTIDTCKDHNRLLPVGGTFREVPFATGFRPWGRQVQLQGDLVILPPLRSRDDILALTMMQANAYLLGYCPNDPLIGTLPERQEKVMLAVGCAVV</sequence>
<comment type="caution">
    <text evidence="1">The sequence shown here is derived from an EMBL/GenBank/DDBJ whole genome shotgun (WGS) entry which is preliminary data.</text>
</comment>
<gene>
    <name evidence="1" type="ORF">CCMSSC00406_0009568</name>
</gene>
<proteinExistence type="predicted"/>
<name>A0ACB7IV30_PLECO</name>
<keyword evidence="2" id="KW-1185">Reference proteome</keyword>